<dbReference type="InterPro" id="IPR045339">
    <property type="entry name" value="DUF6534"/>
</dbReference>
<reference evidence="3 4" key="1">
    <citation type="journal article" date="2019" name="Nat. Ecol. Evol.">
        <title>Megaphylogeny resolves global patterns of mushroom evolution.</title>
        <authorList>
            <person name="Varga T."/>
            <person name="Krizsan K."/>
            <person name="Foldi C."/>
            <person name="Dima B."/>
            <person name="Sanchez-Garcia M."/>
            <person name="Sanchez-Ramirez S."/>
            <person name="Szollosi G.J."/>
            <person name="Szarkandi J.G."/>
            <person name="Papp V."/>
            <person name="Albert L."/>
            <person name="Andreopoulos W."/>
            <person name="Angelini C."/>
            <person name="Antonin V."/>
            <person name="Barry K.W."/>
            <person name="Bougher N.L."/>
            <person name="Buchanan P."/>
            <person name="Buyck B."/>
            <person name="Bense V."/>
            <person name="Catcheside P."/>
            <person name="Chovatia M."/>
            <person name="Cooper J."/>
            <person name="Damon W."/>
            <person name="Desjardin D."/>
            <person name="Finy P."/>
            <person name="Geml J."/>
            <person name="Haridas S."/>
            <person name="Hughes K."/>
            <person name="Justo A."/>
            <person name="Karasinski D."/>
            <person name="Kautmanova I."/>
            <person name="Kiss B."/>
            <person name="Kocsube S."/>
            <person name="Kotiranta H."/>
            <person name="LaButti K.M."/>
            <person name="Lechner B.E."/>
            <person name="Liimatainen K."/>
            <person name="Lipzen A."/>
            <person name="Lukacs Z."/>
            <person name="Mihaltcheva S."/>
            <person name="Morgado L.N."/>
            <person name="Niskanen T."/>
            <person name="Noordeloos M.E."/>
            <person name="Ohm R.A."/>
            <person name="Ortiz-Santana B."/>
            <person name="Ovrebo C."/>
            <person name="Racz N."/>
            <person name="Riley R."/>
            <person name="Savchenko A."/>
            <person name="Shiryaev A."/>
            <person name="Soop K."/>
            <person name="Spirin V."/>
            <person name="Szebenyi C."/>
            <person name="Tomsovsky M."/>
            <person name="Tulloss R.E."/>
            <person name="Uehling J."/>
            <person name="Grigoriev I.V."/>
            <person name="Vagvolgyi C."/>
            <person name="Papp T."/>
            <person name="Martin F.M."/>
            <person name="Miettinen O."/>
            <person name="Hibbett D.S."/>
            <person name="Nagy L.G."/>
        </authorList>
    </citation>
    <scope>NUCLEOTIDE SEQUENCE [LARGE SCALE GENOMIC DNA]</scope>
    <source>
        <strain evidence="3 4">CBS 962.96</strain>
    </source>
</reference>
<evidence type="ECO:0000313" key="3">
    <source>
        <dbReference type="EMBL" id="THU83177.1"/>
    </source>
</evidence>
<evidence type="ECO:0000259" key="2">
    <source>
        <dbReference type="Pfam" id="PF20152"/>
    </source>
</evidence>
<feature type="transmembrane region" description="Helical" evidence="1">
    <location>
        <begin position="128"/>
        <end position="155"/>
    </location>
</feature>
<dbReference type="AlphaFoldDB" id="A0A4S8L3S5"/>
<evidence type="ECO:0000313" key="4">
    <source>
        <dbReference type="Proteomes" id="UP000297245"/>
    </source>
</evidence>
<name>A0A4S8L3S5_DENBC</name>
<protein>
    <recommendedName>
        <fullName evidence="2">DUF6534 domain-containing protein</fullName>
    </recommendedName>
</protein>
<proteinExistence type="predicted"/>
<gene>
    <name evidence="3" type="ORF">K435DRAFT_844132</name>
</gene>
<dbReference type="PANTHER" id="PTHR40465">
    <property type="entry name" value="CHROMOSOME 1, WHOLE GENOME SHOTGUN SEQUENCE"/>
    <property type="match status" value="1"/>
</dbReference>
<feature type="transmembrane region" description="Helical" evidence="1">
    <location>
        <begin position="93"/>
        <end position="116"/>
    </location>
</feature>
<keyword evidence="4" id="KW-1185">Reference proteome</keyword>
<dbReference type="EMBL" id="ML179681">
    <property type="protein sequence ID" value="THU83177.1"/>
    <property type="molecule type" value="Genomic_DNA"/>
</dbReference>
<organism evidence="3 4">
    <name type="scientific">Dendrothele bispora (strain CBS 962.96)</name>
    <dbReference type="NCBI Taxonomy" id="1314807"/>
    <lineage>
        <taxon>Eukaryota</taxon>
        <taxon>Fungi</taxon>
        <taxon>Dikarya</taxon>
        <taxon>Basidiomycota</taxon>
        <taxon>Agaricomycotina</taxon>
        <taxon>Agaricomycetes</taxon>
        <taxon>Agaricomycetidae</taxon>
        <taxon>Agaricales</taxon>
        <taxon>Agaricales incertae sedis</taxon>
        <taxon>Dendrothele</taxon>
    </lineage>
</organism>
<keyword evidence="1" id="KW-1133">Transmembrane helix</keyword>
<feature type="domain" description="DUF6534" evidence="2">
    <location>
        <begin position="176"/>
        <end position="271"/>
    </location>
</feature>
<feature type="transmembrane region" description="Helical" evidence="1">
    <location>
        <begin position="52"/>
        <end position="73"/>
    </location>
</feature>
<evidence type="ECO:0000256" key="1">
    <source>
        <dbReference type="SAM" id="Phobius"/>
    </source>
</evidence>
<feature type="transmembrane region" description="Helical" evidence="1">
    <location>
        <begin position="167"/>
        <end position="191"/>
    </location>
</feature>
<accession>A0A4S8L3S5</accession>
<keyword evidence="1" id="KW-0812">Transmembrane</keyword>
<dbReference type="Pfam" id="PF20152">
    <property type="entry name" value="DUF6534"/>
    <property type="match status" value="1"/>
</dbReference>
<dbReference type="OrthoDB" id="2681808at2759"/>
<sequence length="362" mass="40821">MDSSPPVPQEVLLIVGPILVGTMISYLLLGIVFVQVYFYYMSFPNDRLVIKISVYSLFLLDIFQTIAISSTAWSFLCAGWGRQENLHLTDWGFALIPMFDGVCSAIVQVFFAWRIYSLGMQMPEKKIFWVMIVSIIGVSLAQAIASMVATIRWYFINDLLQIHRLFTVGAVWLAGSAICDVLITVCMIYLLNTARTKTRQPHFHGQARPTELLLSRLIRNSMETGAITSGAAVLDLIFFLHFSDNSLHLSFALILSKLYTNTLYASLNARTSFRRDADKDLSAGAHSTVSRSAEIVDSSFPSHSFNTRHVFSPTRTNTSIISFNQQHTDRVVVNKSSDRTRHLDDEQNMIPMVSIVKETFHE</sequence>
<dbReference type="Proteomes" id="UP000297245">
    <property type="component" value="Unassembled WGS sequence"/>
</dbReference>
<keyword evidence="1" id="KW-0472">Membrane</keyword>
<dbReference type="PANTHER" id="PTHR40465:SF1">
    <property type="entry name" value="DUF6534 DOMAIN-CONTAINING PROTEIN"/>
    <property type="match status" value="1"/>
</dbReference>
<feature type="transmembrane region" description="Helical" evidence="1">
    <location>
        <begin position="12"/>
        <end position="40"/>
    </location>
</feature>